<dbReference type="RefSeq" id="XP_022400626.1">
    <property type="nucleotide sequence ID" value="XM_022544665.1"/>
</dbReference>
<keyword evidence="2" id="KW-0472">Membrane</keyword>
<feature type="region of interest" description="Disordered" evidence="1">
    <location>
        <begin position="229"/>
        <end position="249"/>
    </location>
</feature>
<evidence type="ECO:0008006" key="6">
    <source>
        <dbReference type="Google" id="ProtNLM"/>
    </source>
</evidence>
<feature type="chain" id="PRO_5013199901" description="Mid2 domain-containing protein" evidence="3">
    <location>
        <begin position="25"/>
        <end position="321"/>
    </location>
</feature>
<dbReference type="VEuPathDB" id="FungiDB:ASPGLDRAFT_362198"/>
<feature type="compositionally biased region" description="Low complexity" evidence="1">
    <location>
        <begin position="152"/>
        <end position="190"/>
    </location>
</feature>
<evidence type="ECO:0000256" key="1">
    <source>
        <dbReference type="SAM" id="MobiDB-lite"/>
    </source>
</evidence>
<evidence type="ECO:0000313" key="5">
    <source>
        <dbReference type="Proteomes" id="UP000184300"/>
    </source>
</evidence>
<dbReference type="GeneID" id="34460926"/>
<dbReference type="OrthoDB" id="4506373at2759"/>
<dbReference type="EMBL" id="KV878898">
    <property type="protein sequence ID" value="OJJ83928.1"/>
    <property type="molecule type" value="Genomic_DNA"/>
</dbReference>
<sequence length="321" mass="32514">MELKMTHLATLLLFLSPLLSTTAALDCFSHNGVNANSSQFYDSARDGSLIACGTGATTCCLESEYCDVDLLCHSRSNGGYSRQYCSDPDWPEDACSQLCPSYGAAGISLTACDSAGTKFCCGPNADDCCKAGNYTQIDKSNGQIVAIGTSTIPTSSTSATPSSSANATTSSSASATTTAADANADADSGDGLTEESKLGIGLGVGLGVPFFIAAGVALFLWRRSLAKGAGGGGGGGGAEKNSGVGGAGADPNAGAPYEVAGSAAPPYGYGYAEQGQWQARTQAPGQEQGHDVTGNRSKNVHQLEANEARAELDAARVHEME</sequence>
<organism evidence="4 5">
    <name type="scientific">Aspergillus glaucus CBS 516.65</name>
    <dbReference type="NCBI Taxonomy" id="1160497"/>
    <lineage>
        <taxon>Eukaryota</taxon>
        <taxon>Fungi</taxon>
        <taxon>Dikarya</taxon>
        <taxon>Ascomycota</taxon>
        <taxon>Pezizomycotina</taxon>
        <taxon>Eurotiomycetes</taxon>
        <taxon>Eurotiomycetidae</taxon>
        <taxon>Eurotiales</taxon>
        <taxon>Aspergillaceae</taxon>
        <taxon>Aspergillus</taxon>
        <taxon>Aspergillus subgen. Aspergillus</taxon>
    </lineage>
</organism>
<dbReference type="AlphaFoldDB" id="A0A1L9VJ32"/>
<feature type="region of interest" description="Disordered" evidence="1">
    <location>
        <begin position="152"/>
        <end position="193"/>
    </location>
</feature>
<protein>
    <recommendedName>
        <fullName evidence="6">Mid2 domain-containing protein</fullName>
    </recommendedName>
</protein>
<feature type="compositionally biased region" description="Gly residues" evidence="1">
    <location>
        <begin position="229"/>
        <end position="248"/>
    </location>
</feature>
<keyword evidence="2" id="KW-0812">Transmembrane</keyword>
<feature type="compositionally biased region" description="Polar residues" evidence="1">
    <location>
        <begin position="276"/>
        <end position="285"/>
    </location>
</feature>
<evidence type="ECO:0000256" key="3">
    <source>
        <dbReference type="SAM" id="SignalP"/>
    </source>
</evidence>
<dbReference type="Proteomes" id="UP000184300">
    <property type="component" value="Unassembled WGS sequence"/>
</dbReference>
<gene>
    <name evidence="4" type="ORF">ASPGLDRAFT_362198</name>
</gene>
<feature type="signal peptide" evidence="3">
    <location>
        <begin position="1"/>
        <end position="24"/>
    </location>
</feature>
<feature type="region of interest" description="Disordered" evidence="1">
    <location>
        <begin position="276"/>
        <end position="302"/>
    </location>
</feature>
<keyword evidence="3" id="KW-0732">Signal</keyword>
<keyword evidence="2" id="KW-1133">Transmembrane helix</keyword>
<evidence type="ECO:0000313" key="4">
    <source>
        <dbReference type="EMBL" id="OJJ83928.1"/>
    </source>
</evidence>
<keyword evidence="5" id="KW-1185">Reference proteome</keyword>
<proteinExistence type="predicted"/>
<dbReference type="STRING" id="1160497.A0A1L9VJ32"/>
<name>A0A1L9VJ32_ASPGL</name>
<feature type="transmembrane region" description="Helical" evidence="2">
    <location>
        <begin position="198"/>
        <end position="221"/>
    </location>
</feature>
<evidence type="ECO:0000256" key="2">
    <source>
        <dbReference type="SAM" id="Phobius"/>
    </source>
</evidence>
<accession>A0A1L9VJ32</accession>
<reference evidence="5" key="1">
    <citation type="journal article" date="2017" name="Genome Biol.">
        <title>Comparative genomics reveals high biological diversity and specific adaptations in the industrially and medically important fungal genus Aspergillus.</title>
        <authorList>
            <person name="de Vries R.P."/>
            <person name="Riley R."/>
            <person name="Wiebenga A."/>
            <person name="Aguilar-Osorio G."/>
            <person name="Amillis S."/>
            <person name="Uchima C.A."/>
            <person name="Anderluh G."/>
            <person name="Asadollahi M."/>
            <person name="Askin M."/>
            <person name="Barry K."/>
            <person name="Battaglia E."/>
            <person name="Bayram O."/>
            <person name="Benocci T."/>
            <person name="Braus-Stromeyer S.A."/>
            <person name="Caldana C."/>
            <person name="Canovas D."/>
            <person name="Cerqueira G.C."/>
            <person name="Chen F."/>
            <person name="Chen W."/>
            <person name="Choi C."/>
            <person name="Clum A."/>
            <person name="Dos Santos R.A."/>
            <person name="Damasio A.R."/>
            <person name="Diallinas G."/>
            <person name="Emri T."/>
            <person name="Fekete E."/>
            <person name="Flipphi M."/>
            <person name="Freyberg S."/>
            <person name="Gallo A."/>
            <person name="Gournas C."/>
            <person name="Habgood R."/>
            <person name="Hainaut M."/>
            <person name="Harispe M.L."/>
            <person name="Henrissat B."/>
            <person name="Hilden K.S."/>
            <person name="Hope R."/>
            <person name="Hossain A."/>
            <person name="Karabika E."/>
            <person name="Karaffa L."/>
            <person name="Karanyi Z."/>
            <person name="Krasevec N."/>
            <person name="Kuo A."/>
            <person name="Kusch H."/>
            <person name="LaButti K."/>
            <person name="Lagendijk E.L."/>
            <person name="Lapidus A."/>
            <person name="Levasseur A."/>
            <person name="Lindquist E."/>
            <person name="Lipzen A."/>
            <person name="Logrieco A.F."/>
            <person name="MacCabe A."/>
            <person name="Maekelae M.R."/>
            <person name="Malavazi I."/>
            <person name="Melin P."/>
            <person name="Meyer V."/>
            <person name="Mielnichuk N."/>
            <person name="Miskei M."/>
            <person name="Molnar A.P."/>
            <person name="Mule G."/>
            <person name="Ngan C.Y."/>
            <person name="Orejas M."/>
            <person name="Orosz E."/>
            <person name="Ouedraogo J.P."/>
            <person name="Overkamp K.M."/>
            <person name="Park H.-S."/>
            <person name="Perrone G."/>
            <person name="Piumi F."/>
            <person name="Punt P.J."/>
            <person name="Ram A.F."/>
            <person name="Ramon A."/>
            <person name="Rauscher S."/>
            <person name="Record E."/>
            <person name="Riano-Pachon D.M."/>
            <person name="Robert V."/>
            <person name="Roehrig J."/>
            <person name="Ruller R."/>
            <person name="Salamov A."/>
            <person name="Salih N.S."/>
            <person name="Samson R.A."/>
            <person name="Sandor E."/>
            <person name="Sanguinetti M."/>
            <person name="Schuetze T."/>
            <person name="Sepcic K."/>
            <person name="Shelest E."/>
            <person name="Sherlock G."/>
            <person name="Sophianopoulou V."/>
            <person name="Squina F.M."/>
            <person name="Sun H."/>
            <person name="Susca A."/>
            <person name="Todd R.B."/>
            <person name="Tsang A."/>
            <person name="Unkles S.E."/>
            <person name="van de Wiele N."/>
            <person name="van Rossen-Uffink D."/>
            <person name="Oliveira J.V."/>
            <person name="Vesth T.C."/>
            <person name="Visser J."/>
            <person name="Yu J.-H."/>
            <person name="Zhou M."/>
            <person name="Andersen M.R."/>
            <person name="Archer D.B."/>
            <person name="Baker S.E."/>
            <person name="Benoit I."/>
            <person name="Brakhage A.A."/>
            <person name="Braus G.H."/>
            <person name="Fischer R."/>
            <person name="Frisvad J.C."/>
            <person name="Goldman G.H."/>
            <person name="Houbraken J."/>
            <person name="Oakley B."/>
            <person name="Pocsi I."/>
            <person name="Scazzocchio C."/>
            <person name="Seiboth B."/>
            <person name="vanKuyk P.A."/>
            <person name="Wortman J."/>
            <person name="Dyer P.S."/>
            <person name="Grigoriev I.V."/>
        </authorList>
    </citation>
    <scope>NUCLEOTIDE SEQUENCE [LARGE SCALE GENOMIC DNA]</scope>
    <source>
        <strain evidence="5">CBS 516.65</strain>
    </source>
</reference>